<dbReference type="GO" id="GO:0005737">
    <property type="term" value="C:cytoplasm"/>
    <property type="evidence" value="ECO:0007669"/>
    <property type="project" value="UniProtKB-SubCell"/>
</dbReference>
<keyword evidence="11 16" id="KW-0694">RNA-binding</keyword>
<keyword evidence="13" id="KW-0030">Aminoacyl-tRNA synthetase</keyword>
<dbReference type="Gene3D" id="2.40.50.140">
    <property type="entry name" value="Nucleic acid-binding proteins"/>
    <property type="match status" value="1"/>
</dbReference>
<dbReference type="GO" id="GO:0004825">
    <property type="term" value="F:methionine-tRNA ligase activity"/>
    <property type="evidence" value="ECO:0007669"/>
    <property type="project" value="UniProtKB-EC"/>
</dbReference>
<dbReference type="EMBL" id="MHWM01000003">
    <property type="protein sequence ID" value="OHB09326.1"/>
    <property type="molecule type" value="Genomic_DNA"/>
</dbReference>
<comment type="catalytic activity">
    <reaction evidence="15">
        <text>tRNA(Met) + L-methionine + ATP = L-methionyl-tRNA(Met) + AMP + diphosphate</text>
        <dbReference type="Rhea" id="RHEA:13481"/>
        <dbReference type="Rhea" id="RHEA-COMP:9667"/>
        <dbReference type="Rhea" id="RHEA-COMP:9698"/>
        <dbReference type="ChEBI" id="CHEBI:30616"/>
        <dbReference type="ChEBI" id="CHEBI:33019"/>
        <dbReference type="ChEBI" id="CHEBI:57844"/>
        <dbReference type="ChEBI" id="CHEBI:78442"/>
        <dbReference type="ChEBI" id="CHEBI:78530"/>
        <dbReference type="ChEBI" id="CHEBI:456215"/>
        <dbReference type="EC" id="6.1.1.10"/>
    </reaction>
</comment>
<dbReference type="InterPro" id="IPR002547">
    <property type="entry name" value="tRNA-bd_dom"/>
</dbReference>
<dbReference type="GO" id="GO:0005524">
    <property type="term" value="F:ATP binding"/>
    <property type="evidence" value="ECO:0007669"/>
    <property type="project" value="UniProtKB-KW"/>
</dbReference>
<dbReference type="CDD" id="cd02800">
    <property type="entry name" value="tRNA_bind_EcMetRS_like"/>
    <property type="match status" value="1"/>
</dbReference>
<evidence type="ECO:0000256" key="2">
    <source>
        <dbReference type="ARBA" id="ARBA00004496"/>
    </source>
</evidence>
<evidence type="ECO:0000256" key="5">
    <source>
        <dbReference type="ARBA" id="ARBA00018753"/>
    </source>
</evidence>
<evidence type="ECO:0000256" key="12">
    <source>
        <dbReference type="ARBA" id="ARBA00022917"/>
    </source>
</evidence>
<dbReference type="Pfam" id="PF01588">
    <property type="entry name" value="tRNA_bind"/>
    <property type="match status" value="1"/>
</dbReference>
<evidence type="ECO:0000256" key="9">
    <source>
        <dbReference type="ARBA" id="ARBA00022741"/>
    </source>
</evidence>
<name>A0A1G2UIQ2_9BACT</name>
<comment type="subunit">
    <text evidence="3">Homodimer.</text>
</comment>
<proteinExistence type="predicted"/>
<evidence type="ECO:0000256" key="3">
    <source>
        <dbReference type="ARBA" id="ARBA00011738"/>
    </source>
</evidence>
<keyword evidence="12" id="KW-0648">Protein biosynthesis</keyword>
<dbReference type="InterPro" id="IPR004495">
    <property type="entry name" value="Met-tRNA-synth_bsu_C"/>
</dbReference>
<evidence type="ECO:0000256" key="15">
    <source>
        <dbReference type="ARBA" id="ARBA00047364"/>
    </source>
</evidence>
<dbReference type="GO" id="GO:0000049">
    <property type="term" value="F:tRNA binding"/>
    <property type="evidence" value="ECO:0007669"/>
    <property type="project" value="UniProtKB-UniRule"/>
</dbReference>
<keyword evidence="8" id="KW-0436">Ligase</keyword>
<dbReference type="EC" id="6.1.1.10" evidence="4"/>
<evidence type="ECO:0000256" key="1">
    <source>
        <dbReference type="ARBA" id="ARBA00003314"/>
    </source>
</evidence>
<keyword evidence="10" id="KW-0067">ATP-binding</keyword>
<dbReference type="AlphaFoldDB" id="A0A1G2UIQ2"/>
<evidence type="ECO:0000256" key="14">
    <source>
        <dbReference type="ARBA" id="ARBA00030904"/>
    </source>
</evidence>
<gene>
    <name evidence="18" type="ORF">A3I86_02440</name>
</gene>
<evidence type="ECO:0000259" key="17">
    <source>
        <dbReference type="PROSITE" id="PS50886"/>
    </source>
</evidence>
<keyword evidence="9" id="KW-0547">Nucleotide-binding</keyword>
<reference evidence="18 19" key="1">
    <citation type="journal article" date="2016" name="Nat. Commun.">
        <title>Thousands of microbial genomes shed light on interconnected biogeochemical processes in an aquifer system.</title>
        <authorList>
            <person name="Anantharaman K."/>
            <person name="Brown C.T."/>
            <person name="Hug L.A."/>
            <person name="Sharon I."/>
            <person name="Castelle C.J."/>
            <person name="Probst A.J."/>
            <person name="Thomas B.C."/>
            <person name="Singh A."/>
            <person name="Wilkins M.J."/>
            <person name="Karaoz U."/>
            <person name="Brodie E.L."/>
            <person name="Williams K.H."/>
            <person name="Hubbard S.S."/>
            <person name="Banfield J.F."/>
        </authorList>
    </citation>
    <scope>NUCLEOTIDE SEQUENCE [LARGE SCALE GENOMIC DNA]</scope>
</reference>
<comment type="function">
    <text evidence="1">Is required not only for elongation of protein synthesis but also for the initiation of all mRNA translation through initiator tRNA(fMet) aminoacylation.</text>
</comment>
<evidence type="ECO:0000256" key="8">
    <source>
        <dbReference type="ARBA" id="ARBA00022598"/>
    </source>
</evidence>
<evidence type="ECO:0000256" key="13">
    <source>
        <dbReference type="ARBA" id="ARBA00023146"/>
    </source>
</evidence>
<evidence type="ECO:0000256" key="6">
    <source>
        <dbReference type="ARBA" id="ARBA00022490"/>
    </source>
</evidence>
<accession>A0A1G2UIQ2</accession>
<sequence>MINIEDFKKLEIRIGKVKSVEKVEDTDKLLRFIFDLGGEERQIISGIAESYPDLGVLVGKEVPIIVNLEPRNIKGYESQGMVLAVIADGLPVLLNPDREVPVGSLVS</sequence>
<feature type="domain" description="TRNA-binding" evidence="17">
    <location>
        <begin position="6"/>
        <end position="107"/>
    </location>
</feature>
<dbReference type="PROSITE" id="PS50886">
    <property type="entry name" value="TRBD"/>
    <property type="match status" value="1"/>
</dbReference>
<dbReference type="PANTHER" id="PTHR11586">
    <property type="entry name" value="TRNA-AMINOACYLATION COFACTOR ARC1 FAMILY MEMBER"/>
    <property type="match status" value="1"/>
</dbReference>
<dbReference type="InterPro" id="IPR012340">
    <property type="entry name" value="NA-bd_OB-fold"/>
</dbReference>
<dbReference type="InterPro" id="IPR051270">
    <property type="entry name" value="Tyrosine-tRNA_ligase_regulator"/>
</dbReference>
<dbReference type="PANTHER" id="PTHR11586:SF37">
    <property type="entry name" value="TRNA-BINDING DOMAIN-CONTAINING PROTEIN"/>
    <property type="match status" value="1"/>
</dbReference>
<evidence type="ECO:0000256" key="11">
    <source>
        <dbReference type="ARBA" id="ARBA00022884"/>
    </source>
</evidence>
<dbReference type="Proteomes" id="UP000177096">
    <property type="component" value="Unassembled WGS sequence"/>
</dbReference>
<dbReference type="SUPFAM" id="SSF50249">
    <property type="entry name" value="Nucleic acid-binding proteins"/>
    <property type="match status" value="1"/>
</dbReference>
<evidence type="ECO:0000256" key="10">
    <source>
        <dbReference type="ARBA" id="ARBA00022840"/>
    </source>
</evidence>
<dbReference type="FunFam" id="2.40.50.140:FF:000042">
    <property type="entry name" value="Methionine--tRNA ligase"/>
    <property type="match status" value="1"/>
</dbReference>
<evidence type="ECO:0000313" key="18">
    <source>
        <dbReference type="EMBL" id="OHB09326.1"/>
    </source>
</evidence>
<comment type="subcellular location">
    <subcellularLocation>
        <location evidence="2">Cytoplasm</location>
    </subcellularLocation>
</comment>
<evidence type="ECO:0000256" key="7">
    <source>
        <dbReference type="ARBA" id="ARBA00022555"/>
    </source>
</evidence>
<comment type="caution">
    <text evidence="18">The sequence shown here is derived from an EMBL/GenBank/DDBJ whole genome shotgun (WGS) entry which is preliminary data.</text>
</comment>
<dbReference type="GO" id="GO:0006431">
    <property type="term" value="P:methionyl-tRNA aminoacylation"/>
    <property type="evidence" value="ECO:0007669"/>
    <property type="project" value="InterPro"/>
</dbReference>
<evidence type="ECO:0000256" key="16">
    <source>
        <dbReference type="PROSITE-ProRule" id="PRU00209"/>
    </source>
</evidence>
<evidence type="ECO:0000313" key="19">
    <source>
        <dbReference type="Proteomes" id="UP000177096"/>
    </source>
</evidence>
<evidence type="ECO:0000256" key="4">
    <source>
        <dbReference type="ARBA" id="ARBA00012838"/>
    </source>
</evidence>
<organism evidence="18 19">
    <name type="scientific">Candidatus Zambryskibacteria bacterium RIFCSPLOWO2_02_FULL_39_14</name>
    <dbReference type="NCBI Taxonomy" id="1802769"/>
    <lineage>
        <taxon>Bacteria</taxon>
        <taxon>Candidatus Zambryskiibacteriota</taxon>
    </lineage>
</organism>
<keyword evidence="6" id="KW-0963">Cytoplasm</keyword>
<keyword evidence="7 16" id="KW-0820">tRNA-binding</keyword>
<protein>
    <recommendedName>
        <fullName evidence="5">Methionine--tRNA ligase</fullName>
        <ecNumber evidence="4">6.1.1.10</ecNumber>
    </recommendedName>
    <alternativeName>
        <fullName evidence="14">Methionyl-tRNA synthetase</fullName>
    </alternativeName>
</protein>